<dbReference type="EMBL" id="JAJSOF020000005">
    <property type="protein sequence ID" value="KAJ4447358.1"/>
    <property type="molecule type" value="Genomic_DNA"/>
</dbReference>
<evidence type="ECO:0008006" key="3">
    <source>
        <dbReference type="Google" id="ProtNLM"/>
    </source>
</evidence>
<protein>
    <recommendedName>
        <fullName evidence="3">Ig-like domain-containing protein</fullName>
    </recommendedName>
</protein>
<dbReference type="InterPro" id="IPR036179">
    <property type="entry name" value="Ig-like_dom_sf"/>
</dbReference>
<keyword evidence="2" id="KW-1185">Reference proteome</keyword>
<proteinExistence type="predicted"/>
<dbReference type="Proteomes" id="UP001148838">
    <property type="component" value="Unassembled WGS sequence"/>
</dbReference>
<organism evidence="1 2">
    <name type="scientific">Periplaneta americana</name>
    <name type="common">American cockroach</name>
    <name type="synonym">Blatta americana</name>
    <dbReference type="NCBI Taxonomy" id="6978"/>
    <lineage>
        <taxon>Eukaryota</taxon>
        <taxon>Metazoa</taxon>
        <taxon>Ecdysozoa</taxon>
        <taxon>Arthropoda</taxon>
        <taxon>Hexapoda</taxon>
        <taxon>Insecta</taxon>
        <taxon>Pterygota</taxon>
        <taxon>Neoptera</taxon>
        <taxon>Polyneoptera</taxon>
        <taxon>Dictyoptera</taxon>
        <taxon>Blattodea</taxon>
        <taxon>Blattoidea</taxon>
        <taxon>Blattidae</taxon>
        <taxon>Blattinae</taxon>
        <taxon>Periplaneta</taxon>
    </lineage>
</organism>
<name>A0ABQ8TL49_PERAM</name>
<dbReference type="SUPFAM" id="SSF48726">
    <property type="entry name" value="Immunoglobulin"/>
    <property type="match status" value="1"/>
</dbReference>
<sequence>MLQEEWRRIPVDILHKLVESIPDRVAAVIATRREEVKSDINCVFQNNLLPSGEKTVKGTSITIEQANRHQAGVYQCTASNGVGEPVTQNITLNVLSRKGPRPTTRLLASRPHAEAKVDDHPTRMENKILRKIFGPFQENNTWRILNNRELRDIYKDPDIIALIKSRRLRWVGHVLRRDEDSLLRKVSTILQDVRDLLVDLIYAVRTK</sequence>
<evidence type="ECO:0000313" key="2">
    <source>
        <dbReference type="Proteomes" id="UP001148838"/>
    </source>
</evidence>
<accession>A0ABQ8TL49</accession>
<dbReference type="Gene3D" id="2.60.40.10">
    <property type="entry name" value="Immunoglobulins"/>
    <property type="match status" value="1"/>
</dbReference>
<comment type="caution">
    <text evidence="1">The sequence shown here is derived from an EMBL/GenBank/DDBJ whole genome shotgun (WGS) entry which is preliminary data.</text>
</comment>
<evidence type="ECO:0000313" key="1">
    <source>
        <dbReference type="EMBL" id="KAJ4447358.1"/>
    </source>
</evidence>
<gene>
    <name evidence="1" type="ORF">ANN_09364</name>
</gene>
<dbReference type="InterPro" id="IPR013783">
    <property type="entry name" value="Ig-like_fold"/>
</dbReference>
<reference evidence="1 2" key="1">
    <citation type="journal article" date="2022" name="Allergy">
        <title>Genome assembly and annotation of Periplaneta americana reveal a comprehensive cockroach allergen profile.</title>
        <authorList>
            <person name="Wang L."/>
            <person name="Xiong Q."/>
            <person name="Saelim N."/>
            <person name="Wang L."/>
            <person name="Nong W."/>
            <person name="Wan A.T."/>
            <person name="Shi M."/>
            <person name="Liu X."/>
            <person name="Cao Q."/>
            <person name="Hui J.H.L."/>
            <person name="Sookrung N."/>
            <person name="Leung T.F."/>
            <person name="Tungtrongchitr A."/>
            <person name="Tsui S.K.W."/>
        </authorList>
    </citation>
    <scope>NUCLEOTIDE SEQUENCE [LARGE SCALE GENOMIC DNA]</scope>
    <source>
        <strain evidence="1">PWHHKU_190912</strain>
    </source>
</reference>